<keyword evidence="1" id="KW-0812">Transmembrane</keyword>
<keyword evidence="1" id="KW-0472">Membrane</keyword>
<keyword evidence="1" id="KW-1133">Transmembrane helix</keyword>
<proteinExistence type="predicted"/>
<gene>
    <name evidence="2" type="ORF">FIBSPDRAFT_442719</name>
</gene>
<evidence type="ECO:0000313" key="2">
    <source>
        <dbReference type="EMBL" id="KZP24041.1"/>
    </source>
</evidence>
<protein>
    <submittedName>
        <fullName evidence="2">Uncharacterized protein</fullName>
    </submittedName>
</protein>
<feature type="transmembrane region" description="Helical" evidence="1">
    <location>
        <begin position="21"/>
        <end position="40"/>
    </location>
</feature>
<evidence type="ECO:0000256" key="1">
    <source>
        <dbReference type="SAM" id="Phobius"/>
    </source>
</evidence>
<sequence length="59" mass="7098">MQRLHHVTQERWKSICPQTPYLVYLLDAIPIATYILYEVILRRHFYCSIEARYSVAATR</sequence>
<reference evidence="2" key="1">
    <citation type="journal article" date="2016" name="Mol. Biol. Evol.">
        <title>Comparative Genomics of Early-Diverging Mushroom-Forming Fungi Provides Insights into the Origins of Lignocellulose Decay Capabilities.</title>
        <authorList>
            <person name="Nagy L.G."/>
            <person name="Riley R."/>
            <person name="Tritt A."/>
            <person name="Adam C."/>
            <person name="Daum C."/>
            <person name="Floudas D."/>
            <person name="Sun H."/>
            <person name="Yadav J.S."/>
            <person name="Pangilinan J."/>
            <person name="Larsson K.H."/>
            <person name="Matsuura K."/>
            <person name="Barry K."/>
            <person name="Labutti K."/>
            <person name="Kuo R."/>
            <person name="Ohm R.A."/>
            <person name="Bhattacharya S.S."/>
            <person name="Shirouzu T."/>
            <person name="Yoshinaga Y."/>
            <person name="Martin F.M."/>
            <person name="Grigoriev I.V."/>
            <person name="Hibbett D.S."/>
        </authorList>
    </citation>
    <scope>NUCLEOTIDE SEQUENCE [LARGE SCALE GENOMIC DNA]</scope>
    <source>
        <strain evidence="2">CBS 109695</strain>
    </source>
</reference>
<organism evidence="2">
    <name type="scientific">Athelia psychrophila</name>
    <dbReference type="NCBI Taxonomy" id="1759441"/>
    <lineage>
        <taxon>Eukaryota</taxon>
        <taxon>Fungi</taxon>
        <taxon>Dikarya</taxon>
        <taxon>Basidiomycota</taxon>
        <taxon>Agaricomycotina</taxon>
        <taxon>Agaricomycetes</taxon>
        <taxon>Agaricomycetidae</taxon>
        <taxon>Atheliales</taxon>
        <taxon>Atheliaceae</taxon>
        <taxon>Athelia</taxon>
    </lineage>
</organism>
<accession>A0A166MIS6</accession>
<name>A0A166MIS6_9AGAM</name>
<dbReference type="EMBL" id="KV417529">
    <property type="protein sequence ID" value="KZP24041.1"/>
    <property type="molecule type" value="Genomic_DNA"/>
</dbReference>
<dbReference type="AlphaFoldDB" id="A0A166MIS6"/>